<dbReference type="PANTHER" id="PTHR43085:SF15">
    <property type="entry name" value="2-DEHYDRO-3-DEOXYGLUCONOKINASE"/>
    <property type="match status" value="1"/>
</dbReference>
<dbReference type="Gene3D" id="3.40.1190.20">
    <property type="match status" value="1"/>
</dbReference>
<dbReference type="EMBL" id="BMJJ01000001">
    <property type="protein sequence ID" value="GGD07353.1"/>
    <property type="molecule type" value="Genomic_DNA"/>
</dbReference>
<dbReference type="PROSITE" id="PS00584">
    <property type="entry name" value="PFKB_KINASES_2"/>
    <property type="match status" value="1"/>
</dbReference>
<comment type="caution">
    <text evidence="5">The sequence shown here is derived from an EMBL/GenBank/DDBJ whole genome shotgun (WGS) entry which is preliminary data.</text>
</comment>
<dbReference type="Proteomes" id="UP000613160">
    <property type="component" value="Unassembled WGS sequence"/>
</dbReference>
<proteinExistence type="inferred from homology"/>
<dbReference type="InterPro" id="IPR029056">
    <property type="entry name" value="Ribokinase-like"/>
</dbReference>
<organism evidence="5 6">
    <name type="scientific">Aureimonas glaciei</name>
    <dbReference type="NCBI Taxonomy" id="1776957"/>
    <lineage>
        <taxon>Bacteria</taxon>
        <taxon>Pseudomonadati</taxon>
        <taxon>Pseudomonadota</taxon>
        <taxon>Alphaproteobacteria</taxon>
        <taxon>Hyphomicrobiales</taxon>
        <taxon>Aurantimonadaceae</taxon>
        <taxon>Aureimonas</taxon>
    </lineage>
</organism>
<dbReference type="GO" id="GO:0008673">
    <property type="term" value="F:2-dehydro-3-deoxygluconokinase activity"/>
    <property type="evidence" value="ECO:0007669"/>
    <property type="project" value="TreeGrafter"/>
</dbReference>
<evidence type="ECO:0000256" key="3">
    <source>
        <dbReference type="ARBA" id="ARBA00022777"/>
    </source>
</evidence>
<reference evidence="5" key="2">
    <citation type="submission" date="2020-09" db="EMBL/GenBank/DDBJ databases">
        <authorList>
            <person name="Sun Q."/>
            <person name="Zhou Y."/>
        </authorList>
    </citation>
    <scope>NUCLEOTIDE SEQUENCE</scope>
    <source>
        <strain evidence="5">CGMCC 1.15493</strain>
    </source>
</reference>
<dbReference type="InterPro" id="IPR050306">
    <property type="entry name" value="PfkB_Carbo_kinase"/>
</dbReference>
<protein>
    <submittedName>
        <fullName evidence="5">2-dehydro-3-deoxygluconokinase</fullName>
    </submittedName>
</protein>
<feature type="domain" description="Carbohydrate kinase PfkB" evidence="4">
    <location>
        <begin position="14"/>
        <end position="307"/>
    </location>
</feature>
<evidence type="ECO:0000259" key="4">
    <source>
        <dbReference type="Pfam" id="PF00294"/>
    </source>
</evidence>
<dbReference type="CDD" id="cd01166">
    <property type="entry name" value="KdgK"/>
    <property type="match status" value="1"/>
</dbReference>
<gene>
    <name evidence="5" type="ORF">GCM10011335_07900</name>
</gene>
<keyword evidence="6" id="KW-1185">Reference proteome</keyword>
<dbReference type="GO" id="GO:0019698">
    <property type="term" value="P:D-galacturonate catabolic process"/>
    <property type="evidence" value="ECO:0007669"/>
    <property type="project" value="TreeGrafter"/>
</dbReference>
<keyword evidence="2" id="KW-0808">Transferase</keyword>
<keyword evidence="3" id="KW-0418">Kinase</keyword>
<evidence type="ECO:0000313" key="5">
    <source>
        <dbReference type="EMBL" id="GGD07353.1"/>
    </source>
</evidence>
<dbReference type="InterPro" id="IPR011611">
    <property type="entry name" value="PfkB_dom"/>
</dbReference>
<evidence type="ECO:0000313" key="6">
    <source>
        <dbReference type="Proteomes" id="UP000613160"/>
    </source>
</evidence>
<dbReference type="GO" id="GO:0006974">
    <property type="term" value="P:DNA damage response"/>
    <property type="evidence" value="ECO:0007669"/>
    <property type="project" value="TreeGrafter"/>
</dbReference>
<evidence type="ECO:0000256" key="2">
    <source>
        <dbReference type="ARBA" id="ARBA00022679"/>
    </source>
</evidence>
<dbReference type="PANTHER" id="PTHR43085">
    <property type="entry name" value="HEXOKINASE FAMILY MEMBER"/>
    <property type="match status" value="1"/>
</dbReference>
<reference evidence="5" key="1">
    <citation type="journal article" date="2014" name="Int. J. Syst. Evol. Microbiol.">
        <title>Complete genome sequence of Corynebacterium casei LMG S-19264T (=DSM 44701T), isolated from a smear-ripened cheese.</title>
        <authorList>
            <consortium name="US DOE Joint Genome Institute (JGI-PGF)"/>
            <person name="Walter F."/>
            <person name="Albersmeier A."/>
            <person name="Kalinowski J."/>
            <person name="Ruckert C."/>
        </authorList>
    </citation>
    <scope>NUCLEOTIDE SEQUENCE</scope>
    <source>
        <strain evidence="5">CGMCC 1.15493</strain>
    </source>
</reference>
<dbReference type="RefSeq" id="WP_244639795.1">
    <property type="nucleotide sequence ID" value="NZ_BMJJ01000001.1"/>
</dbReference>
<sequence length="310" mass="32196">MTDGMSGAKAGGARRVVSIGECMVELSAAPGGLLRMGFAGDTFNTAWYLRRELPEDWTVSYVSAVGGDQTSTDMLAFMAKGGVDTRFVRRLPGRMPGLYLIHLDGAERSFSYWRDTSAAKALAADEAHLEAAFAAGDAFYFSGITLAILPAEDRARLLRFLAAAKQAGKPVAFDPNIRPRLWPDREEMCASIEAGAAVSSICLPSHPDERDAFGDATPEASAERYLALGAGEVVVKDGPAPALVATAEGIQSVAAPQAVNAVDTTGAGDSFGAAYLAARLGGATPAEAVRCGHALAGTVVCHHGALLPLA</sequence>
<comment type="similarity">
    <text evidence="1">Belongs to the carbohydrate kinase PfkB family.</text>
</comment>
<dbReference type="GO" id="GO:0042840">
    <property type="term" value="P:D-glucuronate catabolic process"/>
    <property type="evidence" value="ECO:0007669"/>
    <property type="project" value="TreeGrafter"/>
</dbReference>
<dbReference type="SUPFAM" id="SSF53613">
    <property type="entry name" value="Ribokinase-like"/>
    <property type="match status" value="1"/>
</dbReference>
<dbReference type="AlphaFoldDB" id="A0A916XTE9"/>
<evidence type="ECO:0000256" key="1">
    <source>
        <dbReference type="ARBA" id="ARBA00010688"/>
    </source>
</evidence>
<accession>A0A916XTE9</accession>
<dbReference type="GO" id="GO:0005829">
    <property type="term" value="C:cytosol"/>
    <property type="evidence" value="ECO:0007669"/>
    <property type="project" value="TreeGrafter"/>
</dbReference>
<name>A0A916XTE9_9HYPH</name>
<dbReference type="Pfam" id="PF00294">
    <property type="entry name" value="PfkB"/>
    <property type="match status" value="1"/>
</dbReference>
<dbReference type="InterPro" id="IPR002173">
    <property type="entry name" value="Carboh/pur_kinase_PfkB_CS"/>
</dbReference>